<dbReference type="EMBL" id="GBRH01200159">
    <property type="protein sequence ID" value="JAD97736.1"/>
    <property type="molecule type" value="Transcribed_RNA"/>
</dbReference>
<organism evidence="1">
    <name type="scientific">Arundo donax</name>
    <name type="common">Giant reed</name>
    <name type="synonym">Donax arundinaceus</name>
    <dbReference type="NCBI Taxonomy" id="35708"/>
    <lineage>
        <taxon>Eukaryota</taxon>
        <taxon>Viridiplantae</taxon>
        <taxon>Streptophyta</taxon>
        <taxon>Embryophyta</taxon>
        <taxon>Tracheophyta</taxon>
        <taxon>Spermatophyta</taxon>
        <taxon>Magnoliopsida</taxon>
        <taxon>Liliopsida</taxon>
        <taxon>Poales</taxon>
        <taxon>Poaceae</taxon>
        <taxon>PACMAD clade</taxon>
        <taxon>Arundinoideae</taxon>
        <taxon>Arundineae</taxon>
        <taxon>Arundo</taxon>
    </lineage>
</organism>
<protein>
    <submittedName>
        <fullName evidence="1">BRI1</fullName>
    </submittedName>
</protein>
<dbReference type="AlphaFoldDB" id="A0A0A9ECG4"/>
<reference evidence="1" key="2">
    <citation type="journal article" date="2015" name="Data Brief">
        <title>Shoot transcriptome of the giant reed, Arundo donax.</title>
        <authorList>
            <person name="Barrero R.A."/>
            <person name="Guerrero F.D."/>
            <person name="Moolhuijzen P."/>
            <person name="Goolsby J.A."/>
            <person name="Tidwell J."/>
            <person name="Bellgard S.E."/>
            <person name="Bellgard M.I."/>
        </authorList>
    </citation>
    <scope>NUCLEOTIDE SEQUENCE</scope>
    <source>
        <tissue evidence="1">Shoot tissue taken approximately 20 cm above the soil surface</tissue>
    </source>
</reference>
<evidence type="ECO:0000313" key="1">
    <source>
        <dbReference type="EMBL" id="JAD97736.1"/>
    </source>
</evidence>
<name>A0A0A9ECG4_ARUDO</name>
<reference evidence="1" key="1">
    <citation type="submission" date="2014-09" db="EMBL/GenBank/DDBJ databases">
        <authorList>
            <person name="Magalhaes I.L.F."/>
            <person name="Oliveira U."/>
            <person name="Santos F.R."/>
            <person name="Vidigal T.H.D.A."/>
            <person name="Brescovit A.D."/>
            <person name="Santos A.J."/>
        </authorList>
    </citation>
    <scope>NUCLEOTIDE SEQUENCE</scope>
    <source>
        <tissue evidence="1">Shoot tissue taken approximately 20 cm above the soil surface</tissue>
    </source>
</reference>
<accession>A0A0A9ECG4</accession>
<sequence length="51" mass="5670">MSLAFPSDGTRQKFSLVASSAKEVGLFSFLFSSFVHLFSSHFRKGAVYVHI</sequence>
<proteinExistence type="predicted"/>